<dbReference type="EMBL" id="JBHSMT010000005">
    <property type="protein sequence ID" value="MFC5472549.1"/>
    <property type="molecule type" value="Genomic_DNA"/>
</dbReference>
<keyword evidence="5 6" id="KW-0472">Membrane</keyword>
<dbReference type="NCBIfam" id="TIGR04408">
    <property type="entry name" value="LptG_lptG"/>
    <property type="match status" value="1"/>
</dbReference>
<name>A0ABW0M349_9BURK</name>
<protein>
    <submittedName>
        <fullName evidence="7">LPS export ABC transporter permease LptG</fullName>
    </submittedName>
</protein>
<dbReference type="InterPro" id="IPR030923">
    <property type="entry name" value="LptG"/>
</dbReference>
<evidence type="ECO:0000256" key="3">
    <source>
        <dbReference type="ARBA" id="ARBA00022692"/>
    </source>
</evidence>
<reference evidence="8" key="1">
    <citation type="journal article" date="2019" name="Int. J. Syst. Evol. Microbiol.">
        <title>The Global Catalogue of Microorganisms (GCM) 10K type strain sequencing project: providing services to taxonomists for standard genome sequencing and annotation.</title>
        <authorList>
            <consortium name="The Broad Institute Genomics Platform"/>
            <consortium name="The Broad Institute Genome Sequencing Center for Infectious Disease"/>
            <person name="Wu L."/>
            <person name="Ma J."/>
        </authorList>
    </citation>
    <scope>NUCLEOTIDE SEQUENCE [LARGE SCALE GENOMIC DNA]</scope>
    <source>
        <strain evidence="8">JCM 17066</strain>
    </source>
</reference>
<accession>A0ABW0M349</accession>
<feature type="transmembrane region" description="Helical" evidence="6">
    <location>
        <begin position="12"/>
        <end position="30"/>
    </location>
</feature>
<feature type="transmembrane region" description="Helical" evidence="6">
    <location>
        <begin position="320"/>
        <end position="341"/>
    </location>
</feature>
<evidence type="ECO:0000256" key="1">
    <source>
        <dbReference type="ARBA" id="ARBA00004651"/>
    </source>
</evidence>
<dbReference type="InterPro" id="IPR005495">
    <property type="entry name" value="LptG/LptF_permease"/>
</dbReference>
<keyword evidence="4 6" id="KW-1133">Transmembrane helix</keyword>
<dbReference type="PANTHER" id="PTHR33529">
    <property type="entry name" value="SLR0882 PROTEIN-RELATED"/>
    <property type="match status" value="1"/>
</dbReference>
<keyword evidence="2" id="KW-1003">Cell membrane</keyword>
<evidence type="ECO:0000256" key="2">
    <source>
        <dbReference type="ARBA" id="ARBA00022475"/>
    </source>
</evidence>
<feature type="transmembrane region" description="Helical" evidence="6">
    <location>
        <begin position="294"/>
        <end position="313"/>
    </location>
</feature>
<comment type="caution">
    <text evidence="7">The sequence shown here is derived from an EMBL/GenBank/DDBJ whole genome shotgun (WGS) entry which is preliminary data.</text>
</comment>
<evidence type="ECO:0000313" key="8">
    <source>
        <dbReference type="Proteomes" id="UP001596045"/>
    </source>
</evidence>
<keyword evidence="3 6" id="KW-0812">Transmembrane</keyword>
<dbReference type="Proteomes" id="UP001596045">
    <property type="component" value="Unassembled WGS sequence"/>
</dbReference>
<evidence type="ECO:0000313" key="7">
    <source>
        <dbReference type="EMBL" id="MFC5472549.1"/>
    </source>
</evidence>
<dbReference type="Pfam" id="PF03739">
    <property type="entry name" value="LptF_LptG"/>
    <property type="match status" value="1"/>
</dbReference>
<feature type="transmembrane region" description="Helical" evidence="6">
    <location>
        <begin position="98"/>
        <end position="122"/>
    </location>
</feature>
<keyword evidence="8" id="KW-1185">Reference proteome</keyword>
<evidence type="ECO:0000256" key="5">
    <source>
        <dbReference type="ARBA" id="ARBA00023136"/>
    </source>
</evidence>
<feature type="transmembrane region" description="Helical" evidence="6">
    <location>
        <begin position="353"/>
        <end position="372"/>
    </location>
</feature>
<dbReference type="RefSeq" id="WP_378994097.1">
    <property type="nucleotide sequence ID" value="NZ_JBHSMT010000005.1"/>
</dbReference>
<sequence length="378" mass="42131">MKVLQRYFTTEIVRSVLFALAVLLALIAFFDLTSELQSVGRGGYKLQHAFFFVLLGMPGNAYELMPIAALIGTIYTLSQFAARSEFTIMRASSMSTTMTAAMLFKIGLIFVLATVLIGEFIAPKSAEFAEKIKLRAKGASISQQFKSGLWSKDVIRAGGMTGEVVGSRFVNIREIRPDGELQGVKLYEFDRNQHLTSMILAGHANYQGTHMWRMSDVVQTDFANGASVEDITRSIATKKFASKDLVSEITPEILSVLFADPDRMSAYNLNSYIGHLKENNQHTERYEIAFWKKVVYPLSVLVMMALALPFAYLHFRAGGVSLKIFTGIMIGVSFQLVNTLFSHLGLLNTWPPFVTAALPSTLFLLVAIGVLWRIERRH</sequence>
<feature type="transmembrane region" description="Helical" evidence="6">
    <location>
        <begin position="50"/>
        <end position="77"/>
    </location>
</feature>
<evidence type="ECO:0000256" key="6">
    <source>
        <dbReference type="SAM" id="Phobius"/>
    </source>
</evidence>
<organism evidence="7 8">
    <name type="scientific">Paraherbaspirillum soli</name>
    <dbReference type="NCBI Taxonomy" id="631222"/>
    <lineage>
        <taxon>Bacteria</taxon>
        <taxon>Pseudomonadati</taxon>
        <taxon>Pseudomonadota</taxon>
        <taxon>Betaproteobacteria</taxon>
        <taxon>Burkholderiales</taxon>
        <taxon>Oxalobacteraceae</taxon>
        <taxon>Paraherbaspirillum</taxon>
    </lineage>
</organism>
<proteinExistence type="predicted"/>
<dbReference type="PANTHER" id="PTHR33529:SF2">
    <property type="entry name" value="LIPOPOLYSACCHARIDE EXPORT SYSTEM PERMEASE PROTEIN LPTG"/>
    <property type="match status" value="1"/>
</dbReference>
<evidence type="ECO:0000256" key="4">
    <source>
        <dbReference type="ARBA" id="ARBA00022989"/>
    </source>
</evidence>
<comment type="subcellular location">
    <subcellularLocation>
        <location evidence="1">Cell membrane</location>
        <topology evidence="1">Multi-pass membrane protein</topology>
    </subcellularLocation>
</comment>
<gene>
    <name evidence="7" type="primary">lptG</name>
    <name evidence="7" type="ORF">ACFPM8_01125</name>
</gene>